<evidence type="ECO:0000259" key="4">
    <source>
        <dbReference type="PROSITE" id="PS51722"/>
    </source>
</evidence>
<evidence type="ECO:0000256" key="3">
    <source>
        <dbReference type="ARBA" id="ARBA00023134"/>
    </source>
</evidence>
<dbReference type="Gene3D" id="3.40.50.300">
    <property type="entry name" value="P-loop containing nucleotide triphosphate hydrolases"/>
    <property type="match status" value="1"/>
</dbReference>
<evidence type="ECO:0000256" key="1">
    <source>
        <dbReference type="ARBA" id="ARBA00022741"/>
    </source>
</evidence>
<dbReference type="GO" id="GO:0001514">
    <property type="term" value="P:selenocysteine incorporation"/>
    <property type="evidence" value="ECO:0007669"/>
    <property type="project" value="TreeGrafter"/>
</dbReference>
<keyword evidence="2" id="KW-0648">Protein biosynthesis</keyword>
<dbReference type="PANTHER" id="PTHR42854">
    <property type="entry name" value="EUKARYOTIC TRANSLATION INITIATION FACTOR 2 SUBUNIT 3 FAMILY MEMBER"/>
    <property type="match status" value="1"/>
</dbReference>
<dbReference type="AlphaFoldDB" id="A0AAD1CJ10"/>
<dbReference type="GO" id="GO:0003924">
    <property type="term" value="F:GTPase activity"/>
    <property type="evidence" value="ECO:0007669"/>
    <property type="project" value="InterPro"/>
</dbReference>
<dbReference type="PANTHER" id="PTHR42854:SF3">
    <property type="entry name" value="EUKARYOTIC TRANSLATION INITIATION FACTOR 2 SUBUNIT 3-RELATED"/>
    <property type="match status" value="1"/>
</dbReference>
<organism evidence="5 6">
    <name type="scientific">Photobacterium damsela subsp. piscicida</name>
    <name type="common">Pasteurella piscicida</name>
    <dbReference type="NCBI Taxonomy" id="38294"/>
    <lineage>
        <taxon>Bacteria</taxon>
        <taxon>Pseudomonadati</taxon>
        <taxon>Pseudomonadota</taxon>
        <taxon>Gammaproteobacteria</taxon>
        <taxon>Vibrionales</taxon>
        <taxon>Vibrionaceae</taxon>
        <taxon>Photobacterium</taxon>
    </lineage>
</organism>
<dbReference type="GO" id="GO:0016259">
    <property type="term" value="P:selenocysteine metabolic process"/>
    <property type="evidence" value="ECO:0007669"/>
    <property type="project" value="TreeGrafter"/>
</dbReference>
<dbReference type="Proteomes" id="UP000218676">
    <property type="component" value="Chromosome 2"/>
</dbReference>
<dbReference type="InterPro" id="IPR027417">
    <property type="entry name" value="P-loop_NTPase"/>
</dbReference>
<evidence type="ECO:0000256" key="2">
    <source>
        <dbReference type="ARBA" id="ARBA00022917"/>
    </source>
</evidence>
<sequence length="145" mass="15637">MVASNSSVPYQAVIGLAGHVDHGKTALIQALTGMMTARAHEQALGMTQDLGFAHFQDDSGNTIGVVDVPGHERYLRNMVAGVWHLNVLLLVIAADEGWMPMTTSHVQVAHAMGIEHIVVCINKKDKVDASQLADIEDQALDNVWS</sequence>
<evidence type="ECO:0000313" key="6">
    <source>
        <dbReference type="Proteomes" id="UP000218676"/>
    </source>
</evidence>
<dbReference type="GO" id="GO:0003746">
    <property type="term" value="F:translation elongation factor activity"/>
    <property type="evidence" value="ECO:0007669"/>
    <property type="project" value="UniProtKB-KW"/>
</dbReference>
<keyword evidence="3" id="KW-0342">GTP-binding</keyword>
<dbReference type="PROSITE" id="PS51722">
    <property type="entry name" value="G_TR_2"/>
    <property type="match status" value="1"/>
</dbReference>
<dbReference type="NCBIfam" id="TIGR00231">
    <property type="entry name" value="small_GTP"/>
    <property type="match status" value="1"/>
</dbReference>
<dbReference type="InterPro" id="IPR050543">
    <property type="entry name" value="eIF2G"/>
</dbReference>
<dbReference type="SUPFAM" id="SSF52540">
    <property type="entry name" value="P-loop containing nucleoside triphosphate hydrolases"/>
    <property type="match status" value="1"/>
</dbReference>
<dbReference type="EMBL" id="AP018046">
    <property type="protein sequence ID" value="BAX54623.1"/>
    <property type="molecule type" value="Genomic_DNA"/>
</dbReference>
<dbReference type="InterPro" id="IPR005225">
    <property type="entry name" value="Small_GTP-bd"/>
</dbReference>
<dbReference type="RefSeq" id="WP_224756808.1">
    <property type="nucleotide sequence ID" value="NZ_AP018046.1"/>
</dbReference>
<dbReference type="Pfam" id="PF00009">
    <property type="entry name" value="GTP_EFTU"/>
    <property type="match status" value="1"/>
</dbReference>
<evidence type="ECO:0000313" key="5">
    <source>
        <dbReference type="EMBL" id="BAX54623.1"/>
    </source>
</evidence>
<protein>
    <submittedName>
        <fullName evidence="5">Selenocysteine-specific elongation factor</fullName>
    </submittedName>
</protein>
<feature type="domain" description="Tr-type G" evidence="4">
    <location>
        <begin position="9"/>
        <end position="145"/>
    </location>
</feature>
<keyword evidence="1" id="KW-0547">Nucleotide-binding</keyword>
<reference evidence="6" key="1">
    <citation type="submission" date="2017-05" db="EMBL/GenBank/DDBJ databases">
        <title>Whole genome sequence of fish pathogenic bacteria, Photobacterium damselae subsp. piscicida, strain 91-197, isolated from hybrid striped bass (Morone sp.) in USA.</title>
        <authorList>
            <person name="Teru Y."/>
            <person name="Hikima J."/>
            <person name="Kono T."/>
            <person name="Sakai M."/>
            <person name="Takano T."/>
            <person name="Hawke J.P."/>
            <person name="Takeyama H."/>
            <person name="Aoki T."/>
        </authorList>
    </citation>
    <scope>NUCLEOTIDE SEQUENCE [LARGE SCALE GENOMIC DNA]</scope>
    <source>
        <strain evidence="6">91-197</strain>
    </source>
</reference>
<keyword evidence="5" id="KW-0251">Elongation factor</keyword>
<dbReference type="InterPro" id="IPR000795">
    <property type="entry name" value="T_Tr_GTP-bd_dom"/>
</dbReference>
<dbReference type="GO" id="GO:0035368">
    <property type="term" value="F:selenocysteine insertion sequence binding"/>
    <property type="evidence" value="ECO:0007669"/>
    <property type="project" value="TreeGrafter"/>
</dbReference>
<dbReference type="GO" id="GO:0000049">
    <property type="term" value="F:tRNA binding"/>
    <property type="evidence" value="ECO:0007669"/>
    <property type="project" value="TreeGrafter"/>
</dbReference>
<dbReference type="GO" id="GO:0005829">
    <property type="term" value="C:cytosol"/>
    <property type="evidence" value="ECO:0007669"/>
    <property type="project" value="TreeGrafter"/>
</dbReference>
<accession>A0AAD1CJ10</accession>
<dbReference type="GO" id="GO:0005525">
    <property type="term" value="F:GTP binding"/>
    <property type="evidence" value="ECO:0007669"/>
    <property type="project" value="UniProtKB-KW"/>
</dbReference>
<gene>
    <name evidence="5" type="ORF">PDPUS_2_00037</name>
</gene>
<name>A0AAD1CJ10_PHODP</name>
<proteinExistence type="predicted"/>